<comment type="caution">
    <text evidence="2">The sequence shown here is derived from an EMBL/GenBank/DDBJ whole genome shotgun (WGS) entry which is preliminary data.</text>
</comment>
<dbReference type="RefSeq" id="WP_189090957.1">
    <property type="nucleotide sequence ID" value="NZ_BMQL01000014.1"/>
</dbReference>
<protein>
    <recommendedName>
        <fullName evidence="1">SCP domain-containing protein</fullName>
    </recommendedName>
</protein>
<evidence type="ECO:0000313" key="2">
    <source>
        <dbReference type="EMBL" id="GGR12052.1"/>
    </source>
</evidence>
<name>A0A918F631_9DEIO</name>
<reference evidence="2" key="1">
    <citation type="journal article" date="2014" name="Int. J. Syst. Evol. Microbiol.">
        <title>Complete genome sequence of Corynebacterium casei LMG S-19264T (=DSM 44701T), isolated from a smear-ripened cheese.</title>
        <authorList>
            <consortium name="US DOE Joint Genome Institute (JGI-PGF)"/>
            <person name="Walter F."/>
            <person name="Albersmeier A."/>
            <person name="Kalinowski J."/>
            <person name="Ruckert C."/>
        </authorList>
    </citation>
    <scope>NUCLEOTIDE SEQUENCE</scope>
    <source>
        <strain evidence="2">JCM 31311</strain>
    </source>
</reference>
<dbReference type="InterPro" id="IPR014044">
    <property type="entry name" value="CAP_dom"/>
</dbReference>
<dbReference type="CDD" id="cd05379">
    <property type="entry name" value="CAP_bacterial"/>
    <property type="match status" value="1"/>
</dbReference>
<proteinExistence type="predicted"/>
<dbReference type="Pfam" id="PF00188">
    <property type="entry name" value="CAP"/>
    <property type="match status" value="1"/>
</dbReference>
<gene>
    <name evidence="2" type="ORF">GCM10008957_26140</name>
</gene>
<dbReference type="Proteomes" id="UP000603865">
    <property type="component" value="Unassembled WGS sequence"/>
</dbReference>
<dbReference type="EMBL" id="BMQL01000014">
    <property type="protein sequence ID" value="GGR12052.1"/>
    <property type="molecule type" value="Genomic_DNA"/>
</dbReference>
<sequence>MKAPFKVQKAVLSILPALLGVGVFTGCCGSPAPAVEYESQNMTPLATEVFTLTNAMRAQGVTCQGVAYPAAPALLEDKTLNAAAQHRADDLAQTDDFTHTPANGKTYAWWLAQVHIKTEFPQFQNDGENLGRTVTNTPQVIVNAWLTSTRGHCEPEFTSTYKDTKTAQWMPGFTRVGVGEAVSVSSGLHYWTMIFAN</sequence>
<dbReference type="InterPro" id="IPR035940">
    <property type="entry name" value="CAP_sf"/>
</dbReference>
<reference evidence="2" key="2">
    <citation type="submission" date="2020-09" db="EMBL/GenBank/DDBJ databases">
        <authorList>
            <person name="Sun Q."/>
            <person name="Ohkuma M."/>
        </authorList>
    </citation>
    <scope>NUCLEOTIDE SEQUENCE</scope>
    <source>
        <strain evidence="2">JCM 31311</strain>
    </source>
</reference>
<dbReference type="PANTHER" id="PTHR31157:SF1">
    <property type="entry name" value="SCP DOMAIN-CONTAINING PROTEIN"/>
    <property type="match status" value="1"/>
</dbReference>
<accession>A0A918F631</accession>
<dbReference type="SUPFAM" id="SSF55797">
    <property type="entry name" value="PR-1-like"/>
    <property type="match status" value="1"/>
</dbReference>
<dbReference type="PANTHER" id="PTHR31157">
    <property type="entry name" value="SCP DOMAIN-CONTAINING PROTEIN"/>
    <property type="match status" value="1"/>
</dbReference>
<feature type="domain" description="SCP" evidence="1">
    <location>
        <begin position="52"/>
        <end position="195"/>
    </location>
</feature>
<evidence type="ECO:0000313" key="3">
    <source>
        <dbReference type="Proteomes" id="UP000603865"/>
    </source>
</evidence>
<dbReference type="AlphaFoldDB" id="A0A918F631"/>
<keyword evidence="3" id="KW-1185">Reference proteome</keyword>
<dbReference type="Gene3D" id="3.40.33.10">
    <property type="entry name" value="CAP"/>
    <property type="match status" value="1"/>
</dbReference>
<evidence type="ECO:0000259" key="1">
    <source>
        <dbReference type="Pfam" id="PF00188"/>
    </source>
</evidence>
<dbReference type="PROSITE" id="PS51257">
    <property type="entry name" value="PROKAR_LIPOPROTEIN"/>
    <property type="match status" value="1"/>
</dbReference>
<organism evidence="2 3">
    <name type="scientific">Deinococcus ruber</name>
    <dbReference type="NCBI Taxonomy" id="1848197"/>
    <lineage>
        <taxon>Bacteria</taxon>
        <taxon>Thermotogati</taxon>
        <taxon>Deinococcota</taxon>
        <taxon>Deinococci</taxon>
        <taxon>Deinococcales</taxon>
        <taxon>Deinococcaceae</taxon>
        <taxon>Deinococcus</taxon>
    </lineage>
</organism>